<feature type="domain" description="G-protein coupled receptors family 1 profile" evidence="11">
    <location>
        <begin position="23"/>
        <end position="295"/>
    </location>
</feature>
<feature type="transmembrane region" description="Helical" evidence="10">
    <location>
        <begin position="276"/>
        <end position="298"/>
    </location>
</feature>
<keyword evidence="9" id="KW-0807">Transducer</keyword>
<feature type="transmembrane region" description="Helical" evidence="10">
    <location>
        <begin position="234"/>
        <end position="256"/>
    </location>
</feature>
<evidence type="ECO:0000313" key="12">
    <source>
        <dbReference type="EnsemblMetazoa" id="CLYHEMP017206.1"/>
    </source>
</evidence>
<dbReference type="EnsemblMetazoa" id="CLYHEMT017206.1">
    <property type="protein sequence ID" value="CLYHEMP017206.1"/>
    <property type="gene ID" value="CLYHEMG017206"/>
</dbReference>
<feature type="transmembrane region" description="Helical" evidence="10">
    <location>
        <begin position="14"/>
        <end position="41"/>
    </location>
</feature>
<protein>
    <recommendedName>
        <fullName evidence="11">G-protein coupled receptors family 1 profile domain-containing protein</fullName>
    </recommendedName>
</protein>
<keyword evidence="5" id="KW-0297">G-protein coupled receptor</keyword>
<feature type="transmembrane region" description="Helical" evidence="10">
    <location>
        <begin position="93"/>
        <end position="114"/>
    </location>
</feature>
<dbReference type="AlphaFoldDB" id="A0A7M5X3L2"/>
<organism evidence="12 13">
    <name type="scientific">Clytia hemisphaerica</name>
    <dbReference type="NCBI Taxonomy" id="252671"/>
    <lineage>
        <taxon>Eukaryota</taxon>
        <taxon>Metazoa</taxon>
        <taxon>Cnidaria</taxon>
        <taxon>Hydrozoa</taxon>
        <taxon>Hydroidolina</taxon>
        <taxon>Leptothecata</taxon>
        <taxon>Obeliida</taxon>
        <taxon>Clytiidae</taxon>
        <taxon>Clytia</taxon>
    </lineage>
</organism>
<keyword evidence="8" id="KW-0325">Glycoprotein</keyword>
<keyword evidence="4 10" id="KW-1133">Transmembrane helix</keyword>
<evidence type="ECO:0000256" key="6">
    <source>
        <dbReference type="ARBA" id="ARBA00023136"/>
    </source>
</evidence>
<keyword evidence="2" id="KW-1003">Cell membrane</keyword>
<evidence type="ECO:0000256" key="7">
    <source>
        <dbReference type="ARBA" id="ARBA00023170"/>
    </source>
</evidence>
<evidence type="ECO:0000256" key="2">
    <source>
        <dbReference type="ARBA" id="ARBA00022475"/>
    </source>
</evidence>
<evidence type="ECO:0000256" key="4">
    <source>
        <dbReference type="ARBA" id="ARBA00022989"/>
    </source>
</evidence>
<evidence type="ECO:0000256" key="9">
    <source>
        <dbReference type="ARBA" id="ARBA00023224"/>
    </source>
</evidence>
<evidence type="ECO:0000256" key="5">
    <source>
        <dbReference type="ARBA" id="ARBA00023040"/>
    </source>
</evidence>
<keyword evidence="6 10" id="KW-0472">Membrane</keyword>
<evidence type="ECO:0000256" key="8">
    <source>
        <dbReference type="ARBA" id="ARBA00023180"/>
    </source>
</evidence>
<sequence length="334" mass="37390">MNNTGSEPPVLTDILSIGAIILGSIISITILITNSCLLFGFWKSRCGKKQITIVFLVPFICTHWFIGIGSFAQTPGLVIINATYRQVVLFNDFAGIYFRVVIAINFSLLIMLLIDRMLAVKKPFVYQNFTKGKAYKILPAALIFPAFYLLALLLVDFEKSATICSFSYFFTGFILIAGNIAIFLDVHKQLKQIHHLTISTHIPCTNTTKDDGQPLNKKQQNLAQIFKKKLLKSVLVSMMFTLTFVILWLPTCILTITEFIQGRYTGKIPTAPNPELTGSLLSLGILNSVTDPIIYVVLNRPVRRALMKTFKCFKSTNDDFLSTSTTKSTSSYRV</sequence>
<comment type="subcellular location">
    <subcellularLocation>
        <location evidence="1">Cell membrane</location>
        <topology evidence="1">Multi-pass membrane protein</topology>
    </subcellularLocation>
</comment>
<dbReference type="PROSITE" id="PS50262">
    <property type="entry name" value="G_PROTEIN_RECEP_F1_2"/>
    <property type="match status" value="1"/>
</dbReference>
<keyword evidence="13" id="KW-1185">Reference proteome</keyword>
<dbReference type="GO" id="GO:0004930">
    <property type="term" value="F:G protein-coupled receptor activity"/>
    <property type="evidence" value="ECO:0007669"/>
    <property type="project" value="UniProtKB-KW"/>
</dbReference>
<feature type="transmembrane region" description="Helical" evidence="10">
    <location>
        <begin position="53"/>
        <end position="73"/>
    </location>
</feature>
<dbReference type="InterPro" id="IPR000276">
    <property type="entry name" value="GPCR_Rhodpsn"/>
</dbReference>
<dbReference type="PRINTS" id="PR00237">
    <property type="entry name" value="GPCRRHODOPSN"/>
</dbReference>
<dbReference type="CDD" id="cd00637">
    <property type="entry name" value="7tm_classA_rhodopsin-like"/>
    <property type="match status" value="1"/>
</dbReference>
<dbReference type="GO" id="GO:0005886">
    <property type="term" value="C:plasma membrane"/>
    <property type="evidence" value="ECO:0007669"/>
    <property type="project" value="UniProtKB-SubCell"/>
</dbReference>
<reference evidence="12" key="1">
    <citation type="submission" date="2021-01" db="UniProtKB">
        <authorList>
            <consortium name="EnsemblMetazoa"/>
        </authorList>
    </citation>
    <scope>IDENTIFICATION</scope>
</reference>
<evidence type="ECO:0000256" key="10">
    <source>
        <dbReference type="SAM" id="Phobius"/>
    </source>
</evidence>
<dbReference type="PANTHER" id="PTHR24246:SF27">
    <property type="entry name" value="ADENOSINE RECEPTOR, ISOFORM A"/>
    <property type="match status" value="1"/>
</dbReference>
<dbReference type="Proteomes" id="UP000594262">
    <property type="component" value="Unplaced"/>
</dbReference>
<proteinExistence type="predicted"/>
<evidence type="ECO:0000313" key="13">
    <source>
        <dbReference type="Proteomes" id="UP000594262"/>
    </source>
</evidence>
<feature type="transmembrane region" description="Helical" evidence="10">
    <location>
        <begin position="135"/>
        <end position="154"/>
    </location>
</feature>
<feature type="transmembrane region" description="Helical" evidence="10">
    <location>
        <begin position="166"/>
        <end position="186"/>
    </location>
</feature>
<dbReference type="InterPro" id="IPR017452">
    <property type="entry name" value="GPCR_Rhodpsn_7TM"/>
</dbReference>
<dbReference type="Gene3D" id="1.20.1070.10">
    <property type="entry name" value="Rhodopsin 7-helix transmembrane proteins"/>
    <property type="match status" value="1"/>
</dbReference>
<keyword evidence="7" id="KW-0675">Receptor</keyword>
<evidence type="ECO:0000259" key="11">
    <source>
        <dbReference type="PROSITE" id="PS50262"/>
    </source>
</evidence>
<dbReference type="SUPFAM" id="SSF81321">
    <property type="entry name" value="Family A G protein-coupled receptor-like"/>
    <property type="match status" value="1"/>
</dbReference>
<keyword evidence="3 10" id="KW-0812">Transmembrane</keyword>
<dbReference type="PANTHER" id="PTHR24246">
    <property type="entry name" value="OLFACTORY RECEPTOR AND ADENOSINE RECEPTOR"/>
    <property type="match status" value="1"/>
</dbReference>
<evidence type="ECO:0000256" key="1">
    <source>
        <dbReference type="ARBA" id="ARBA00004651"/>
    </source>
</evidence>
<accession>A0A7M5X3L2</accession>
<evidence type="ECO:0000256" key="3">
    <source>
        <dbReference type="ARBA" id="ARBA00022692"/>
    </source>
</evidence>
<name>A0A7M5X3L2_9CNID</name>